<accession>A0ABZ1USN2</accession>
<proteinExistence type="predicted"/>
<evidence type="ECO:0000313" key="2">
    <source>
        <dbReference type="Proteomes" id="UP000321323"/>
    </source>
</evidence>
<dbReference type="EMBL" id="CP136508">
    <property type="protein sequence ID" value="WUR15731.1"/>
    <property type="molecule type" value="Genomic_DNA"/>
</dbReference>
<protein>
    <submittedName>
        <fullName evidence="1">Uncharacterized protein</fullName>
    </submittedName>
</protein>
<evidence type="ECO:0000313" key="1">
    <source>
        <dbReference type="EMBL" id="WUR15731.1"/>
    </source>
</evidence>
<dbReference type="Proteomes" id="UP000321323">
    <property type="component" value="Chromosome"/>
</dbReference>
<keyword evidence="2" id="KW-1185">Reference proteome</keyword>
<sequence length="112" mass="12165">MHLDLTGYDIIDPITTKITMKHPIDFSIFDSPSGAYGNVTGEVEFTQVPKVGIEVALPGKFCSLKITHLTELDGATLIGLEDVVFDSHAAAAAFAERLESEAGMFCVRYDEL</sequence>
<name>A0ABZ1USN2_9BURK</name>
<organism evidence="1 2">
    <name type="scientific">[Empedobacter] haloabium</name>
    <dbReference type="NCBI Taxonomy" id="592317"/>
    <lineage>
        <taxon>Bacteria</taxon>
        <taxon>Pseudomonadati</taxon>
        <taxon>Pseudomonadota</taxon>
        <taxon>Betaproteobacteria</taxon>
        <taxon>Burkholderiales</taxon>
        <taxon>Oxalobacteraceae</taxon>
        <taxon>Telluria group</taxon>
        <taxon>Telluria group incertae sedis</taxon>
    </lineage>
</organism>
<reference evidence="1 2" key="1">
    <citation type="journal article" date="2019" name="Int. J. Syst. Evol. Microbiol.">
        <title>The Draft Whole-Genome Sequence of the Antibiotic Producer Empedobacter haloabium ATCC 31962 Provides Indications for Its Taxonomic Reclassification.</title>
        <authorList>
            <person name="Miess H."/>
            <person name="Arlt P."/>
            <person name="Apel A.K."/>
            <person name="Weber T."/>
            <person name="Nieselt K."/>
            <person name="Hanssen F."/>
            <person name="Czemmel S."/>
            <person name="Nahnsen S."/>
            <person name="Gross H."/>
        </authorList>
    </citation>
    <scope>NUCLEOTIDE SEQUENCE [LARGE SCALE GENOMIC DNA]</scope>
    <source>
        <strain evidence="1 2">ATCC 31962</strain>
    </source>
</reference>
<gene>
    <name evidence="1" type="ORF">E7V67_011690</name>
</gene>